<keyword evidence="5 6" id="KW-0472">Membrane</keyword>
<evidence type="ECO:0000313" key="8">
    <source>
        <dbReference type="Proteomes" id="UP000062645"/>
    </source>
</evidence>
<dbReference type="InterPro" id="IPR002794">
    <property type="entry name" value="DUF92_TMEM19"/>
</dbReference>
<reference evidence="7 8" key="2">
    <citation type="journal article" date="2016" name="Genome Announc.">
        <title>Draft Genome Sequence of the N2-Fixing Cyanobacterium Nostoc piscinale CENA21, Isolated from the Brazilian Amazon Floodplain.</title>
        <authorList>
            <person name="Leao T."/>
            <person name="Guimaraes P.I."/>
            <person name="de Melo A.G."/>
            <person name="Ramos R.T."/>
            <person name="Leao P.N."/>
            <person name="Silva A."/>
            <person name="Fiore M.F."/>
            <person name="Schneider M.P."/>
        </authorList>
    </citation>
    <scope>NUCLEOTIDE SEQUENCE [LARGE SCALE GENOMIC DNA]</scope>
    <source>
        <strain evidence="7 8">CENA21</strain>
    </source>
</reference>
<proteinExistence type="inferred from homology"/>
<dbReference type="PATRIC" id="fig|224013.5.peg.7196"/>
<feature type="transmembrane region" description="Helical" evidence="6">
    <location>
        <begin position="177"/>
        <end position="198"/>
    </location>
</feature>
<dbReference type="STRING" id="224013.ACX27_30150"/>
<dbReference type="OrthoDB" id="539948at2"/>
<comment type="subcellular location">
    <subcellularLocation>
        <location evidence="1">Membrane</location>
        <topology evidence="1">Multi-pass membrane protein</topology>
    </subcellularLocation>
</comment>
<comment type="similarity">
    <text evidence="2">Belongs to the TMEM19 family.</text>
</comment>
<evidence type="ECO:0000256" key="6">
    <source>
        <dbReference type="SAM" id="Phobius"/>
    </source>
</evidence>
<feature type="transmembrane region" description="Helical" evidence="6">
    <location>
        <begin position="96"/>
        <end position="119"/>
    </location>
</feature>
<keyword evidence="3 6" id="KW-0812">Transmembrane</keyword>
<sequence length="265" mass="27516">MLPLLDSANPWLVGVGLNAVLLGLVAIAPKKLLTPAGIFHAGILGVIVWGTLGWQGYLVVGFYFLVGSGVTRIGMAQKEAQGIAEKRSGARGPENVWGSALTAALCALGVGVINSGWLISDTQSLVPNPVSLLLLGYVASFSTKLSDTSASEVGKAYGKRTFLITTLQPVPRGTEGAVSLEGTLAGVVASIAIALVGWGVGLIDLLGVVWCIFAAFIATNLESVIGATLQSKYTWLTNELVNILNTLMGAIAAIIFAWLWKIAIG</sequence>
<feature type="transmembrane region" description="Helical" evidence="6">
    <location>
        <begin position="205"/>
        <end position="228"/>
    </location>
</feature>
<evidence type="ECO:0000256" key="4">
    <source>
        <dbReference type="ARBA" id="ARBA00022989"/>
    </source>
</evidence>
<dbReference type="PANTHER" id="PTHR13353:SF5">
    <property type="entry name" value="TRANSMEMBRANE PROTEIN 19"/>
    <property type="match status" value="1"/>
</dbReference>
<gene>
    <name evidence="7" type="ORF">ACX27_30150</name>
</gene>
<evidence type="ECO:0000313" key="7">
    <source>
        <dbReference type="EMBL" id="ALF56151.1"/>
    </source>
</evidence>
<reference evidence="8" key="1">
    <citation type="submission" date="2015-07" db="EMBL/GenBank/DDBJ databases">
        <title>Genome Of Nitrogen-Fixing Cyanobacterium Nostoc piscinale CENA21 From Solimoes/Amazon River Floodplain Sediments And Comparative Genomics To Uncover Biosynthetic Natural Products Potential.</title>
        <authorList>
            <person name="Leao T.F."/>
            <person name="Leao P.N."/>
            <person name="Guimaraes P.I."/>
            <person name="de Melo A.G.C."/>
            <person name="Ramos R.T.J."/>
            <person name="Silva A."/>
            <person name="Fiore M.F."/>
            <person name="Schneider M.P.C."/>
        </authorList>
    </citation>
    <scope>NUCLEOTIDE SEQUENCE [LARGE SCALE GENOMIC DNA]</scope>
    <source>
        <strain evidence="8">CENA21</strain>
    </source>
</reference>
<evidence type="ECO:0000256" key="5">
    <source>
        <dbReference type="ARBA" id="ARBA00023136"/>
    </source>
</evidence>
<keyword evidence="8" id="KW-1185">Reference proteome</keyword>
<dbReference type="PANTHER" id="PTHR13353">
    <property type="entry name" value="TRANSMEMBRANE PROTEIN 19"/>
    <property type="match status" value="1"/>
</dbReference>
<protein>
    <submittedName>
        <fullName evidence="7">Membrane protein</fullName>
    </submittedName>
</protein>
<dbReference type="AlphaFoldDB" id="A0A0M4U0W3"/>
<evidence type="ECO:0000256" key="2">
    <source>
        <dbReference type="ARBA" id="ARBA00009012"/>
    </source>
</evidence>
<dbReference type="Proteomes" id="UP000062645">
    <property type="component" value="Chromosome"/>
</dbReference>
<dbReference type="GO" id="GO:0016020">
    <property type="term" value="C:membrane"/>
    <property type="evidence" value="ECO:0007669"/>
    <property type="project" value="UniProtKB-SubCell"/>
</dbReference>
<dbReference type="Pfam" id="PF01940">
    <property type="entry name" value="DUF92"/>
    <property type="match status" value="1"/>
</dbReference>
<dbReference type="EMBL" id="CP012036">
    <property type="protein sequence ID" value="ALF56151.1"/>
    <property type="molecule type" value="Genomic_DNA"/>
</dbReference>
<dbReference type="RefSeq" id="WP_062297970.1">
    <property type="nucleotide sequence ID" value="NZ_CP012036.1"/>
</dbReference>
<feature type="transmembrane region" description="Helical" evidence="6">
    <location>
        <begin position="12"/>
        <end position="29"/>
    </location>
</feature>
<evidence type="ECO:0000256" key="1">
    <source>
        <dbReference type="ARBA" id="ARBA00004141"/>
    </source>
</evidence>
<feature type="transmembrane region" description="Helical" evidence="6">
    <location>
        <begin position="240"/>
        <end position="260"/>
    </location>
</feature>
<keyword evidence="4 6" id="KW-1133">Transmembrane helix</keyword>
<evidence type="ECO:0000256" key="3">
    <source>
        <dbReference type="ARBA" id="ARBA00022692"/>
    </source>
</evidence>
<name>A0A0M4U0W3_9NOSO</name>
<dbReference type="KEGG" id="npz:ACX27_30150"/>
<organism evidence="7 8">
    <name type="scientific">Nostoc piscinale CENA21</name>
    <dbReference type="NCBI Taxonomy" id="224013"/>
    <lineage>
        <taxon>Bacteria</taxon>
        <taxon>Bacillati</taxon>
        <taxon>Cyanobacteriota</taxon>
        <taxon>Cyanophyceae</taxon>
        <taxon>Nostocales</taxon>
        <taxon>Nostocaceae</taxon>
        <taxon>Nostoc</taxon>
    </lineage>
</organism>
<dbReference type="NCBIfam" id="TIGR00297">
    <property type="entry name" value="TIGR00297 family protein"/>
    <property type="match status" value="1"/>
</dbReference>
<accession>A0A0M4U0W3</accession>